<evidence type="ECO:0000313" key="4">
    <source>
        <dbReference type="Proteomes" id="UP001596513"/>
    </source>
</evidence>
<dbReference type="SUPFAM" id="SSF52172">
    <property type="entry name" value="CheY-like"/>
    <property type="match status" value="1"/>
</dbReference>
<dbReference type="Pfam" id="PF00072">
    <property type="entry name" value="Response_reg"/>
    <property type="match status" value="1"/>
</dbReference>
<proteinExistence type="predicted"/>
<reference evidence="4" key="1">
    <citation type="journal article" date="2019" name="Int. J. Syst. Evol. Microbiol.">
        <title>The Global Catalogue of Microorganisms (GCM) 10K type strain sequencing project: providing services to taxonomists for standard genome sequencing and annotation.</title>
        <authorList>
            <consortium name="The Broad Institute Genomics Platform"/>
            <consortium name="The Broad Institute Genome Sequencing Center for Infectious Disease"/>
            <person name="Wu L."/>
            <person name="Ma J."/>
        </authorList>
    </citation>
    <scope>NUCLEOTIDE SEQUENCE [LARGE SCALE GENOMIC DNA]</scope>
    <source>
        <strain evidence="4">JCM 19635</strain>
    </source>
</reference>
<evidence type="ECO:0000259" key="2">
    <source>
        <dbReference type="PROSITE" id="PS50110"/>
    </source>
</evidence>
<organism evidence="3 4">
    <name type="scientific">Hymenobacter humi</name>
    <dbReference type="NCBI Taxonomy" id="1411620"/>
    <lineage>
        <taxon>Bacteria</taxon>
        <taxon>Pseudomonadati</taxon>
        <taxon>Bacteroidota</taxon>
        <taxon>Cytophagia</taxon>
        <taxon>Cytophagales</taxon>
        <taxon>Hymenobacteraceae</taxon>
        <taxon>Hymenobacter</taxon>
    </lineage>
</organism>
<comment type="caution">
    <text evidence="3">The sequence shown here is derived from an EMBL/GenBank/DDBJ whole genome shotgun (WGS) entry which is preliminary data.</text>
</comment>
<protein>
    <submittedName>
        <fullName evidence="3">Response regulator</fullName>
    </submittedName>
</protein>
<name>A0ABW2U8J4_9BACT</name>
<evidence type="ECO:0000256" key="1">
    <source>
        <dbReference type="PROSITE-ProRule" id="PRU00169"/>
    </source>
</evidence>
<accession>A0ABW2U8J4</accession>
<gene>
    <name evidence="3" type="ORF">ACFQT0_21280</name>
</gene>
<dbReference type="PANTHER" id="PTHR44520:SF2">
    <property type="entry name" value="RESPONSE REGULATOR RCP1"/>
    <property type="match status" value="1"/>
</dbReference>
<dbReference type="InterPro" id="IPR052893">
    <property type="entry name" value="TCS_response_regulator"/>
</dbReference>
<dbReference type="Gene3D" id="3.40.50.2300">
    <property type="match status" value="1"/>
</dbReference>
<feature type="domain" description="Response regulatory" evidence="2">
    <location>
        <begin position="6"/>
        <end position="131"/>
    </location>
</feature>
<keyword evidence="1" id="KW-0597">Phosphoprotein</keyword>
<dbReference type="PANTHER" id="PTHR44520">
    <property type="entry name" value="RESPONSE REGULATOR RCP1-RELATED"/>
    <property type="match status" value="1"/>
</dbReference>
<sequence>MPKLHCALLVDDDTTTNYLNRRLLEKLAVADLVRVARNGREALDVLAAECAEPSHTCPVLIFIDINMPVMNGLEFLEAHQHLKLPQKRVIIMLTTSLHPRDLQRLAALPVAGLLTKPLTAQKVEEVLQAHFSEA</sequence>
<feature type="modified residue" description="4-aspartylphosphate" evidence="1">
    <location>
        <position position="64"/>
    </location>
</feature>
<dbReference type="InterPro" id="IPR001789">
    <property type="entry name" value="Sig_transdc_resp-reg_receiver"/>
</dbReference>
<dbReference type="Proteomes" id="UP001596513">
    <property type="component" value="Unassembled WGS sequence"/>
</dbReference>
<dbReference type="PROSITE" id="PS50110">
    <property type="entry name" value="RESPONSE_REGULATORY"/>
    <property type="match status" value="1"/>
</dbReference>
<dbReference type="RefSeq" id="WP_380205107.1">
    <property type="nucleotide sequence ID" value="NZ_JBHTEK010000001.1"/>
</dbReference>
<keyword evidence="4" id="KW-1185">Reference proteome</keyword>
<dbReference type="EMBL" id="JBHTEK010000001">
    <property type="protein sequence ID" value="MFC7669615.1"/>
    <property type="molecule type" value="Genomic_DNA"/>
</dbReference>
<dbReference type="InterPro" id="IPR011006">
    <property type="entry name" value="CheY-like_superfamily"/>
</dbReference>
<dbReference type="SMART" id="SM00448">
    <property type="entry name" value="REC"/>
    <property type="match status" value="1"/>
</dbReference>
<evidence type="ECO:0000313" key="3">
    <source>
        <dbReference type="EMBL" id="MFC7669615.1"/>
    </source>
</evidence>